<protein>
    <submittedName>
        <fullName evidence="2">Uncharacterized protein</fullName>
    </submittedName>
</protein>
<dbReference type="AlphaFoldDB" id="A0A2S8F6X3"/>
<dbReference type="Proteomes" id="UP000240009">
    <property type="component" value="Unassembled WGS sequence"/>
</dbReference>
<keyword evidence="1" id="KW-0472">Membrane</keyword>
<comment type="caution">
    <text evidence="2">The sequence shown here is derived from an EMBL/GenBank/DDBJ whole genome shotgun (WGS) entry which is preliminary data.</text>
</comment>
<dbReference type="EMBL" id="PUIA01000051">
    <property type="protein sequence ID" value="PQO27911.1"/>
    <property type="molecule type" value="Genomic_DNA"/>
</dbReference>
<evidence type="ECO:0000313" key="3">
    <source>
        <dbReference type="Proteomes" id="UP000240009"/>
    </source>
</evidence>
<proteinExistence type="predicted"/>
<sequence length="198" mass="20844">PIPNTAVKHNQPMIVPTSAKVGIAGFIYTSKAPLNSSGAFLLPMLEGKLGSSSLATNCQAPALSSSPTIFPVYRSATRRGAASPLVLAIAAVSGLILVSCLVCGGLVYFGVNSQATSQIQQKYGNNPIVKEHLGEIHSAWINTEASHEVAEEFGTPDYIVYDVHGSEGDGQLLIKQGEGDNFVGDEGILRIDSQDFDL</sequence>
<feature type="non-terminal residue" evidence="2">
    <location>
        <position position="1"/>
    </location>
</feature>
<dbReference type="RefSeq" id="WP_214609075.1">
    <property type="nucleotide sequence ID" value="NZ_PUIA01000051.1"/>
</dbReference>
<feature type="transmembrane region" description="Helical" evidence="1">
    <location>
        <begin position="85"/>
        <end position="111"/>
    </location>
</feature>
<accession>A0A2S8F6X3</accession>
<reference evidence="2 3" key="1">
    <citation type="submission" date="2018-02" db="EMBL/GenBank/DDBJ databases">
        <title>Comparative genomes isolates from brazilian mangrove.</title>
        <authorList>
            <person name="Araujo J.E."/>
            <person name="Taketani R.G."/>
            <person name="Silva M.C.P."/>
            <person name="Loureco M.V."/>
            <person name="Andreote F.D."/>
        </authorList>
    </citation>
    <scope>NUCLEOTIDE SEQUENCE [LARGE SCALE GENOMIC DNA]</scope>
    <source>
        <strain evidence="2 3">HEX-2 MGV</strain>
    </source>
</reference>
<gene>
    <name evidence="2" type="ORF">C5Y96_16135</name>
</gene>
<keyword evidence="1" id="KW-0812">Transmembrane</keyword>
<name>A0A2S8F6X3_9BACT</name>
<keyword evidence="1" id="KW-1133">Transmembrane helix</keyword>
<organism evidence="2 3">
    <name type="scientific">Blastopirellula marina</name>
    <dbReference type="NCBI Taxonomy" id="124"/>
    <lineage>
        <taxon>Bacteria</taxon>
        <taxon>Pseudomonadati</taxon>
        <taxon>Planctomycetota</taxon>
        <taxon>Planctomycetia</taxon>
        <taxon>Pirellulales</taxon>
        <taxon>Pirellulaceae</taxon>
        <taxon>Blastopirellula</taxon>
    </lineage>
</organism>
<evidence type="ECO:0000313" key="2">
    <source>
        <dbReference type="EMBL" id="PQO27911.1"/>
    </source>
</evidence>
<evidence type="ECO:0000256" key="1">
    <source>
        <dbReference type="SAM" id="Phobius"/>
    </source>
</evidence>